<protein>
    <submittedName>
        <fullName evidence="2">Gliding motility-associated C-terminal domain-containing protein</fullName>
    </submittedName>
</protein>
<evidence type="ECO:0000313" key="2">
    <source>
        <dbReference type="EMBL" id="KAB1158282.1"/>
    </source>
</evidence>
<accession>A0A7J5AKZ6</accession>
<dbReference type="AlphaFoldDB" id="A0A7J5AKZ6"/>
<keyword evidence="1" id="KW-0732">Signal</keyword>
<organism evidence="2 3">
    <name type="scientific">Tenacibaculum aiptasiae</name>
    <dbReference type="NCBI Taxonomy" id="426481"/>
    <lineage>
        <taxon>Bacteria</taxon>
        <taxon>Pseudomonadati</taxon>
        <taxon>Bacteroidota</taxon>
        <taxon>Flavobacteriia</taxon>
        <taxon>Flavobacteriales</taxon>
        <taxon>Flavobacteriaceae</taxon>
        <taxon>Tenacibaculum</taxon>
    </lineage>
</organism>
<proteinExistence type="predicted"/>
<keyword evidence="3" id="KW-1185">Reference proteome</keyword>
<feature type="chain" id="PRO_5029543029" evidence="1">
    <location>
        <begin position="19"/>
        <end position="58"/>
    </location>
</feature>
<dbReference type="Proteomes" id="UP000467305">
    <property type="component" value="Unassembled WGS sequence"/>
</dbReference>
<sequence length="58" mass="6308">MKTITKIAVLLFTYSVGAQTAFHNFGNVKMHTNASIGFHTDLTNYGTLDNNNEGLAGF</sequence>
<comment type="caution">
    <text evidence="2">The sequence shown here is derived from an EMBL/GenBank/DDBJ whole genome shotgun (WGS) entry which is preliminary data.</text>
</comment>
<evidence type="ECO:0000256" key="1">
    <source>
        <dbReference type="SAM" id="SignalP"/>
    </source>
</evidence>
<dbReference type="EMBL" id="WAAU01000013">
    <property type="protein sequence ID" value="KAB1158282.1"/>
    <property type="molecule type" value="Genomic_DNA"/>
</dbReference>
<gene>
    <name evidence="2" type="ORF">F7018_08845</name>
</gene>
<reference evidence="2 3" key="1">
    <citation type="submission" date="2019-09" db="EMBL/GenBank/DDBJ databases">
        <authorList>
            <person name="Cao W.R."/>
        </authorList>
    </citation>
    <scope>NUCLEOTIDE SEQUENCE [LARGE SCALE GENOMIC DNA]</scope>
    <source>
        <strain evidence="3">a4</strain>
    </source>
</reference>
<feature type="non-terminal residue" evidence="2">
    <location>
        <position position="58"/>
    </location>
</feature>
<feature type="signal peptide" evidence="1">
    <location>
        <begin position="1"/>
        <end position="18"/>
    </location>
</feature>
<name>A0A7J5AKZ6_9FLAO</name>
<evidence type="ECO:0000313" key="3">
    <source>
        <dbReference type="Proteomes" id="UP000467305"/>
    </source>
</evidence>